<evidence type="ECO:0000256" key="2">
    <source>
        <dbReference type="ARBA" id="ARBA00008333"/>
    </source>
</evidence>
<evidence type="ECO:0000256" key="8">
    <source>
        <dbReference type="SAM" id="Phobius"/>
    </source>
</evidence>
<dbReference type="PANTHER" id="PTHR31632:SF2">
    <property type="entry name" value="PLASMA MEMBRANE IRON PERMEASE"/>
    <property type="match status" value="1"/>
</dbReference>
<dbReference type="InterPro" id="IPR004923">
    <property type="entry name" value="FTR1/Fip1/EfeU"/>
</dbReference>
<reference evidence="9" key="1">
    <citation type="submission" date="2020-05" db="EMBL/GenBank/DDBJ databases">
        <title>Phylogenomic resolution of chytrid fungi.</title>
        <authorList>
            <person name="Stajich J.E."/>
            <person name="Amses K."/>
            <person name="Simmons R."/>
            <person name="Seto K."/>
            <person name="Myers J."/>
            <person name="Bonds A."/>
            <person name="Quandt C.A."/>
            <person name="Barry K."/>
            <person name="Liu P."/>
            <person name="Grigoriev I."/>
            <person name="Longcore J.E."/>
            <person name="James T.Y."/>
        </authorList>
    </citation>
    <scope>NUCLEOTIDE SEQUENCE</scope>
    <source>
        <strain evidence="9">JEL0513</strain>
    </source>
</reference>
<organism evidence="9 10">
    <name type="scientific">Physocladia obscura</name>
    <dbReference type="NCBI Taxonomy" id="109957"/>
    <lineage>
        <taxon>Eukaryota</taxon>
        <taxon>Fungi</taxon>
        <taxon>Fungi incertae sedis</taxon>
        <taxon>Chytridiomycota</taxon>
        <taxon>Chytridiomycota incertae sedis</taxon>
        <taxon>Chytridiomycetes</taxon>
        <taxon>Chytridiales</taxon>
        <taxon>Chytriomycetaceae</taxon>
        <taxon>Physocladia</taxon>
    </lineage>
</organism>
<dbReference type="PANTHER" id="PTHR31632">
    <property type="entry name" value="IRON TRANSPORTER FTH1"/>
    <property type="match status" value="1"/>
</dbReference>
<name>A0AAD5SP66_9FUNG</name>
<protein>
    <submittedName>
        <fullName evidence="9">Uncharacterized protein</fullName>
    </submittedName>
</protein>
<keyword evidence="3" id="KW-0406">Ion transport</keyword>
<dbReference type="Pfam" id="PF03239">
    <property type="entry name" value="FTR1"/>
    <property type="match status" value="1"/>
</dbReference>
<evidence type="ECO:0000256" key="3">
    <source>
        <dbReference type="ARBA" id="ARBA00022496"/>
    </source>
</evidence>
<dbReference type="GO" id="GO:0033573">
    <property type="term" value="C:high-affinity iron permease complex"/>
    <property type="evidence" value="ECO:0007669"/>
    <property type="project" value="InterPro"/>
</dbReference>
<keyword evidence="3" id="KW-0410">Iron transport</keyword>
<gene>
    <name evidence="9" type="ORF">HK100_010176</name>
</gene>
<keyword evidence="6 8" id="KW-0472">Membrane</keyword>
<evidence type="ECO:0000256" key="7">
    <source>
        <dbReference type="SAM" id="MobiDB-lite"/>
    </source>
</evidence>
<sequence length="126" mass="13847">MFGDDDSDDTRGFNMAALFICFRESLEAVVTVVVMLQFVGKTLGGETPDDAETDETQEPGARERAQEIRTRLVLLDKLRRHIWTGALFGLLVAATVGFVVAALVHFLKKNIAAGPEAELVQSMFEC</sequence>
<keyword evidence="10" id="KW-1185">Reference proteome</keyword>
<keyword evidence="3" id="KW-0408">Iron</keyword>
<comment type="subcellular location">
    <subcellularLocation>
        <location evidence="1">Membrane</location>
        <topology evidence="1">Multi-pass membrane protein</topology>
    </subcellularLocation>
</comment>
<evidence type="ECO:0000313" key="10">
    <source>
        <dbReference type="Proteomes" id="UP001211907"/>
    </source>
</evidence>
<feature type="compositionally biased region" description="Acidic residues" evidence="7">
    <location>
        <begin position="47"/>
        <end position="57"/>
    </location>
</feature>
<feature type="non-terminal residue" evidence="9">
    <location>
        <position position="126"/>
    </location>
</feature>
<evidence type="ECO:0000313" key="9">
    <source>
        <dbReference type="EMBL" id="KAJ3080326.1"/>
    </source>
</evidence>
<dbReference type="GO" id="GO:0015093">
    <property type="term" value="F:ferrous iron transmembrane transporter activity"/>
    <property type="evidence" value="ECO:0007669"/>
    <property type="project" value="TreeGrafter"/>
</dbReference>
<accession>A0AAD5SP66</accession>
<dbReference type="Proteomes" id="UP001211907">
    <property type="component" value="Unassembled WGS sequence"/>
</dbReference>
<keyword evidence="4 8" id="KW-0812">Transmembrane</keyword>
<comment type="caution">
    <text evidence="9">The sequence shown here is derived from an EMBL/GenBank/DDBJ whole genome shotgun (WGS) entry which is preliminary data.</text>
</comment>
<evidence type="ECO:0000256" key="6">
    <source>
        <dbReference type="ARBA" id="ARBA00023136"/>
    </source>
</evidence>
<evidence type="ECO:0000256" key="4">
    <source>
        <dbReference type="ARBA" id="ARBA00022692"/>
    </source>
</evidence>
<dbReference type="AlphaFoldDB" id="A0AAD5SP66"/>
<comment type="similarity">
    <text evidence="2">Belongs to the oxidase-dependent Fe transporter (OFeT) (TC 9.A.10.1) family.</text>
</comment>
<keyword evidence="3" id="KW-0813">Transport</keyword>
<evidence type="ECO:0000256" key="5">
    <source>
        <dbReference type="ARBA" id="ARBA00022989"/>
    </source>
</evidence>
<feature type="region of interest" description="Disordered" evidence="7">
    <location>
        <begin position="43"/>
        <end position="64"/>
    </location>
</feature>
<proteinExistence type="inferred from homology"/>
<dbReference type="EMBL" id="JADGJH010005508">
    <property type="protein sequence ID" value="KAJ3080326.1"/>
    <property type="molecule type" value="Genomic_DNA"/>
</dbReference>
<evidence type="ECO:0000256" key="1">
    <source>
        <dbReference type="ARBA" id="ARBA00004141"/>
    </source>
</evidence>
<feature type="transmembrane region" description="Helical" evidence="8">
    <location>
        <begin position="82"/>
        <end position="107"/>
    </location>
</feature>
<keyword evidence="5 8" id="KW-1133">Transmembrane helix</keyword>